<dbReference type="InterPro" id="IPR036909">
    <property type="entry name" value="Cyt_c-like_dom_sf"/>
</dbReference>
<protein>
    <recommendedName>
        <fullName evidence="6">Cytochrome c domain-containing protein</fullName>
    </recommendedName>
</protein>
<dbReference type="Gene3D" id="1.25.10.10">
    <property type="entry name" value="Leucine-rich Repeat Variant"/>
    <property type="match status" value="1"/>
</dbReference>
<dbReference type="Gene3D" id="2.120.10.30">
    <property type="entry name" value="TolB, C-terminal domain"/>
    <property type="match status" value="1"/>
</dbReference>
<dbReference type="Gene3D" id="1.10.760.10">
    <property type="entry name" value="Cytochrome c-like domain"/>
    <property type="match status" value="1"/>
</dbReference>
<evidence type="ECO:0000256" key="2">
    <source>
        <dbReference type="ARBA" id="ARBA00022723"/>
    </source>
</evidence>
<dbReference type="InterPro" id="IPR011989">
    <property type="entry name" value="ARM-like"/>
</dbReference>
<dbReference type="PROSITE" id="PS51007">
    <property type="entry name" value="CYTC"/>
    <property type="match status" value="1"/>
</dbReference>
<dbReference type="InterPro" id="IPR011042">
    <property type="entry name" value="6-blade_b-propeller_TolB-like"/>
</dbReference>
<dbReference type="Proteomes" id="UP001501175">
    <property type="component" value="Unassembled WGS sequence"/>
</dbReference>
<sequence length="741" mass="83300">MLSLAAFQNQSSTEDPFDTPHTVSQKPILTRQSPQESLKSFRLPKGYRLELVASEPMIAEPAAIAWDGNARMYVAQLETYMQTIDARGQDEPRSRVMLLEDTDNDGRMDKSAVFIDKLVSPRMILCVGREVLVNETNSYDIYAYQDTNGDGKADKKRPVFQMPKKAYGNVEHQRSGLDWNLDNWIYVTTDPVRFRYRNGVLDVDTLVSGSNGQWGLTHDNYGRLFFSRAASGMAASGFQINPVYGQLDLPDAFQSGFSQIWPIVKTPDVNGGPRTLRPDSTMFGFTSVCGQSVFRGDRLPKSMEGDYLAAEPVGRFIRRANISDTDGKISLANVYPQDEFIASTDMNFRPVNIYTGPDGCLYIVDMYRGVIQESTWAQQGSYLYDQIMSKGLNRNVKNGRIYRLVYEGIARGPKPRMLDEPTSKLVTYLNHPNGWWRDNAQKEIIVRDDKSVVPALRKVVVNQTGNSPELYRLHALWTLEGMDAVDKPLLLSALMDPDHQVRKAAVRISEPYVKKDDPAVLVRLSAMAGDASRDVLTQLVLSLRVSESPKATALAEQIMARKPDDELLTSVRKSLQKNDEARKYGYKLMALDESARKSIIEGATIFNSLCAACHGPEGQGLATKVAPPLISKFKLIENKDEVIKIMLHGLRGPVDGERYNDQMPAMGSNTDEWIASVLNYVRYDLCMRSFPQMSAGYINWVIVKPEQVKAVREHTAGRTNAWTWTELLAERDKLRQSQAKK</sequence>
<accession>A0ABP8N9K8</accession>
<dbReference type="InterPro" id="IPR016024">
    <property type="entry name" value="ARM-type_fold"/>
</dbReference>
<dbReference type="SUPFAM" id="SSF48371">
    <property type="entry name" value="ARM repeat"/>
    <property type="match status" value="1"/>
</dbReference>
<feature type="compositionally biased region" description="Polar residues" evidence="5">
    <location>
        <begin position="21"/>
        <end position="35"/>
    </location>
</feature>
<evidence type="ECO:0000259" key="6">
    <source>
        <dbReference type="PROSITE" id="PS51007"/>
    </source>
</evidence>
<evidence type="ECO:0000313" key="7">
    <source>
        <dbReference type="EMBL" id="GAA4462160.1"/>
    </source>
</evidence>
<evidence type="ECO:0000256" key="4">
    <source>
        <dbReference type="PROSITE-ProRule" id="PRU00433"/>
    </source>
</evidence>
<evidence type="ECO:0000256" key="3">
    <source>
        <dbReference type="ARBA" id="ARBA00023004"/>
    </source>
</evidence>
<dbReference type="InterPro" id="IPR009056">
    <property type="entry name" value="Cyt_c-like_dom"/>
</dbReference>
<comment type="caution">
    <text evidence="7">The sequence shown here is derived from an EMBL/GenBank/DDBJ whole genome shotgun (WGS) entry which is preliminary data.</text>
</comment>
<dbReference type="InterPro" id="IPR011041">
    <property type="entry name" value="Quinoprot_gluc/sorb_DH_b-prop"/>
</dbReference>
<gene>
    <name evidence="7" type="ORF">GCM10023189_38510</name>
</gene>
<keyword evidence="1 4" id="KW-0349">Heme</keyword>
<keyword evidence="3 4" id="KW-0408">Iron</keyword>
<feature type="region of interest" description="Disordered" evidence="5">
    <location>
        <begin position="8"/>
        <end position="35"/>
    </location>
</feature>
<dbReference type="SUPFAM" id="SSF50952">
    <property type="entry name" value="Soluble quinoprotein glucose dehydrogenase"/>
    <property type="match status" value="1"/>
</dbReference>
<proteinExistence type="predicted"/>
<evidence type="ECO:0000256" key="1">
    <source>
        <dbReference type="ARBA" id="ARBA00022617"/>
    </source>
</evidence>
<reference evidence="8" key="1">
    <citation type="journal article" date="2019" name="Int. J. Syst. Evol. Microbiol.">
        <title>The Global Catalogue of Microorganisms (GCM) 10K type strain sequencing project: providing services to taxonomists for standard genome sequencing and annotation.</title>
        <authorList>
            <consortium name="The Broad Institute Genomics Platform"/>
            <consortium name="The Broad Institute Genome Sequencing Center for Infectious Disease"/>
            <person name="Wu L."/>
            <person name="Ma J."/>
        </authorList>
    </citation>
    <scope>NUCLEOTIDE SEQUENCE [LARGE SCALE GENOMIC DNA]</scope>
    <source>
        <strain evidence="8">JCM 17927</strain>
    </source>
</reference>
<evidence type="ECO:0000313" key="8">
    <source>
        <dbReference type="Proteomes" id="UP001501175"/>
    </source>
</evidence>
<dbReference type="Pfam" id="PF23500">
    <property type="entry name" value="DUF7133"/>
    <property type="match status" value="1"/>
</dbReference>
<dbReference type="EMBL" id="BAABHD010000068">
    <property type="protein sequence ID" value="GAA4462160.1"/>
    <property type="molecule type" value="Genomic_DNA"/>
</dbReference>
<dbReference type="Pfam" id="PF13442">
    <property type="entry name" value="Cytochrome_CBB3"/>
    <property type="match status" value="1"/>
</dbReference>
<dbReference type="InterPro" id="IPR055557">
    <property type="entry name" value="DUF7133"/>
</dbReference>
<keyword evidence="8" id="KW-1185">Reference proteome</keyword>
<dbReference type="PANTHER" id="PTHR33546">
    <property type="entry name" value="LARGE, MULTIFUNCTIONAL SECRETED PROTEIN-RELATED"/>
    <property type="match status" value="1"/>
</dbReference>
<dbReference type="PANTHER" id="PTHR33546:SF1">
    <property type="entry name" value="LARGE, MULTIFUNCTIONAL SECRETED PROTEIN"/>
    <property type="match status" value="1"/>
</dbReference>
<keyword evidence="2 4" id="KW-0479">Metal-binding</keyword>
<dbReference type="RefSeq" id="WP_345246039.1">
    <property type="nucleotide sequence ID" value="NZ_BAABHD010000068.1"/>
</dbReference>
<name>A0ABP8N9K8_9BACT</name>
<dbReference type="SUPFAM" id="SSF46626">
    <property type="entry name" value="Cytochrome c"/>
    <property type="match status" value="1"/>
</dbReference>
<evidence type="ECO:0000256" key="5">
    <source>
        <dbReference type="SAM" id="MobiDB-lite"/>
    </source>
</evidence>
<feature type="domain" description="Cytochrome c" evidence="6">
    <location>
        <begin position="597"/>
        <end position="685"/>
    </location>
</feature>
<organism evidence="7 8">
    <name type="scientific">Nibrella saemangeumensis</name>
    <dbReference type="NCBI Taxonomy" id="1084526"/>
    <lineage>
        <taxon>Bacteria</taxon>
        <taxon>Pseudomonadati</taxon>
        <taxon>Bacteroidota</taxon>
        <taxon>Cytophagia</taxon>
        <taxon>Cytophagales</taxon>
        <taxon>Spirosomataceae</taxon>
        <taxon>Nibrella</taxon>
    </lineage>
</organism>